<dbReference type="EMBL" id="JALJOV010000246">
    <property type="protein sequence ID" value="KAK9865473.1"/>
    <property type="molecule type" value="Genomic_DNA"/>
</dbReference>
<dbReference type="CDD" id="cd05468">
    <property type="entry name" value="pVHL"/>
    <property type="match status" value="1"/>
</dbReference>
<dbReference type="Proteomes" id="UP001485043">
    <property type="component" value="Unassembled WGS sequence"/>
</dbReference>
<accession>A0AAW1T984</accession>
<feature type="compositionally biased region" description="Polar residues" evidence="4">
    <location>
        <begin position="41"/>
        <end position="51"/>
    </location>
</feature>
<dbReference type="SUPFAM" id="SSF103256">
    <property type="entry name" value="Hypothetical protein TM0160"/>
    <property type="match status" value="1"/>
</dbReference>
<comment type="function">
    <text evidence="3">Bifunctional nuclease with both RNase and DNase activities. Involved in basal defense response. Participates in abscisic acid-derived callose deposition following infection by a necrotrophic pathogen.</text>
</comment>
<protein>
    <recommendedName>
        <fullName evidence="5">BFN domain-containing protein</fullName>
    </recommendedName>
</protein>
<gene>
    <name evidence="6" type="ORF">WJX84_008567</name>
</gene>
<dbReference type="InterPro" id="IPR003729">
    <property type="entry name" value="Bi_nuclease_dom"/>
</dbReference>
<comment type="similarity">
    <text evidence="1">Belongs to the bifunctional nuclease family.</text>
</comment>
<dbReference type="InterPro" id="IPR022772">
    <property type="entry name" value="VHL_tumour_suppress_b/a_dom"/>
</dbReference>
<dbReference type="GO" id="GO:0004518">
    <property type="term" value="F:nuclease activity"/>
    <property type="evidence" value="ECO:0007669"/>
    <property type="project" value="InterPro"/>
</dbReference>
<name>A0AAW1T984_9CHLO</name>
<evidence type="ECO:0000313" key="6">
    <source>
        <dbReference type="EMBL" id="KAK9865473.1"/>
    </source>
</evidence>
<comment type="similarity">
    <text evidence="2">Belongs to the VHL family.</text>
</comment>
<dbReference type="PANTHER" id="PTHR15160">
    <property type="entry name" value="VON HIPPEL-LINDAU PROTEIN"/>
    <property type="match status" value="1"/>
</dbReference>
<dbReference type="GO" id="GO:0030891">
    <property type="term" value="C:VCB complex"/>
    <property type="evidence" value="ECO:0007669"/>
    <property type="project" value="TreeGrafter"/>
</dbReference>
<feature type="compositionally biased region" description="Basic and acidic residues" evidence="4">
    <location>
        <begin position="1"/>
        <end position="13"/>
    </location>
</feature>
<reference evidence="6 7" key="1">
    <citation type="journal article" date="2024" name="Nat. Commun.">
        <title>Phylogenomics reveals the evolutionary origins of lichenization in chlorophyte algae.</title>
        <authorList>
            <person name="Puginier C."/>
            <person name="Libourel C."/>
            <person name="Otte J."/>
            <person name="Skaloud P."/>
            <person name="Haon M."/>
            <person name="Grisel S."/>
            <person name="Petersen M."/>
            <person name="Berrin J.G."/>
            <person name="Delaux P.M."/>
            <person name="Dal Grande F."/>
            <person name="Keller J."/>
        </authorList>
    </citation>
    <scope>NUCLEOTIDE SEQUENCE [LARGE SCALE GENOMIC DNA]</scope>
    <source>
        <strain evidence="6 7">SAG 2523</strain>
    </source>
</reference>
<sequence length="338" mass="36180">MAHSQRSETDTRSTARSIRQSARSATPDQLKRTCTAPVLQPTPQDCDTTPAAQQSRRDFALGGLSLASLCFLPVQPARATLLRSQRSDRPCALTIQNNGLHSIKLFWINYDGDLEFYGAVPAGGSYTIDTFETHPWKLVDAASNSVLEEFTATGLDQVVSVGEALPEILAEREAEREGKHSDPLVASRPHPSGQPRTFAGFDGIGGSDQQYASAQLTEVLVDPTGSGLASLSVDGYGAPVSIYVGLAEAAAILYASGMESRRPSTISTWQHTIEAMGAEVQRVLVTRLVGHTYYARIVVALPGGNQQSVDARPSDSLAWPCSALHPSLCPRTSPSCSR</sequence>
<dbReference type="Pfam" id="PF01847">
    <property type="entry name" value="VHL"/>
    <property type="match status" value="1"/>
</dbReference>
<dbReference type="SUPFAM" id="SSF49468">
    <property type="entry name" value="VHL"/>
    <property type="match status" value="1"/>
</dbReference>
<comment type="caution">
    <text evidence="6">The sequence shown here is derived from an EMBL/GenBank/DDBJ whole genome shotgun (WGS) entry which is preliminary data.</text>
</comment>
<feature type="region of interest" description="Disordered" evidence="4">
    <location>
        <begin position="1"/>
        <end position="51"/>
    </location>
</feature>
<dbReference type="InterPro" id="IPR036208">
    <property type="entry name" value="VHL_sf"/>
</dbReference>
<dbReference type="InterPro" id="IPR037140">
    <property type="entry name" value="VHL_beta_dom_sf"/>
</dbReference>
<feature type="compositionally biased region" description="Basic and acidic residues" evidence="4">
    <location>
        <begin position="173"/>
        <end position="182"/>
    </location>
</feature>
<dbReference type="Gene3D" id="2.60.40.780">
    <property type="entry name" value="von Hippel-Lindau disease tumour suppressor, beta domain"/>
    <property type="match status" value="1"/>
</dbReference>
<dbReference type="InterPro" id="IPR024053">
    <property type="entry name" value="VHL_beta_dom"/>
</dbReference>
<dbReference type="PANTHER" id="PTHR15160:SF1">
    <property type="entry name" value="VON HIPPEL-LINDAU DISEASE TUMOR SUPPRESSOR"/>
    <property type="match status" value="1"/>
</dbReference>
<evidence type="ECO:0000256" key="3">
    <source>
        <dbReference type="ARBA" id="ARBA00025428"/>
    </source>
</evidence>
<dbReference type="PROSITE" id="PS51658">
    <property type="entry name" value="BFN"/>
    <property type="match status" value="1"/>
</dbReference>
<feature type="region of interest" description="Disordered" evidence="4">
    <location>
        <begin position="173"/>
        <end position="193"/>
    </location>
</feature>
<feature type="domain" description="BFN" evidence="5">
    <location>
        <begin position="211"/>
        <end position="318"/>
    </location>
</feature>
<dbReference type="Gene3D" id="3.10.690.10">
    <property type="entry name" value="Bifunctional nuclease domain"/>
    <property type="match status" value="1"/>
</dbReference>
<dbReference type="GO" id="GO:0005634">
    <property type="term" value="C:nucleus"/>
    <property type="evidence" value="ECO:0007669"/>
    <property type="project" value="TreeGrafter"/>
</dbReference>
<evidence type="ECO:0000259" key="5">
    <source>
        <dbReference type="PROSITE" id="PS51658"/>
    </source>
</evidence>
<proteinExistence type="inferred from homology"/>
<dbReference type="Pfam" id="PF02577">
    <property type="entry name" value="BFN_dom"/>
    <property type="match status" value="1"/>
</dbReference>
<evidence type="ECO:0000313" key="7">
    <source>
        <dbReference type="Proteomes" id="UP001485043"/>
    </source>
</evidence>
<evidence type="ECO:0000256" key="4">
    <source>
        <dbReference type="SAM" id="MobiDB-lite"/>
    </source>
</evidence>
<evidence type="ECO:0000256" key="1">
    <source>
        <dbReference type="ARBA" id="ARBA00009095"/>
    </source>
</evidence>
<keyword evidence="7" id="KW-1185">Reference proteome</keyword>
<feature type="compositionally biased region" description="Polar residues" evidence="4">
    <location>
        <begin position="14"/>
        <end position="27"/>
    </location>
</feature>
<dbReference type="AlphaFoldDB" id="A0AAW1T984"/>
<dbReference type="GO" id="GO:0016567">
    <property type="term" value="P:protein ubiquitination"/>
    <property type="evidence" value="ECO:0007669"/>
    <property type="project" value="TreeGrafter"/>
</dbReference>
<organism evidence="6 7">
    <name type="scientific">Apatococcus fuscideae</name>
    <dbReference type="NCBI Taxonomy" id="2026836"/>
    <lineage>
        <taxon>Eukaryota</taxon>
        <taxon>Viridiplantae</taxon>
        <taxon>Chlorophyta</taxon>
        <taxon>core chlorophytes</taxon>
        <taxon>Trebouxiophyceae</taxon>
        <taxon>Chlorellales</taxon>
        <taxon>Chlorellaceae</taxon>
        <taxon>Apatococcus</taxon>
    </lineage>
</organism>
<evidence type="ECO:0000256" key="2">
    <source>
        <dbReference type="ARBA" id="ARBA00010057"/>
    </source>
</evidence>
<dbReference type="InterPro" id="IPR036104">
    <property type="entry name" value="BFN_sf"/>
</dbReference>